<sequence>MWHAHLNMLPGHTHAPSLYACGDNLTDWARKALEGVSSDKLIVVGNSVGGSCALEMAALAPERISALVLVGAKAARRIDSKLQDECIELIQNCGLEAAWDKYWASFFAANIDEHVLVSAKEMALQLSPEHVAHGVRAFHTRPSRFELLAELDCPVICVTGEHDIAPGIETMQAQANAAKNGQLIVVPDCGHYVPIEKPKVMRAIIRDTIEAAS</sequence>
<dbReference type="Pfam" id="PF00561">
    <property type="entry name" value="Abhydrolase_1"/>
    <property type="match status" value="1"/>
</dbReference>
<dbReference type="PANTHER" id="PTHR43689:SF8">
    <property type="entry name" value="ALPHA_BETA-HYDROLASES SUPERFAMILY PROTEIN"/>
    <property type="match status" value="1"/>
</dbReference>
<dbReference type="Gene3D" id="3.40.50.1820">
    <property type="entry name" value="alpha/beta hydrolase"/>
    <property type="match status" value="1"/>
</dbReference>
<evidence type="ECO:0000313" key="3">
    <source>
        <dbReference type="Proteomes" id="UP001161405"/>
    </source>
</evidence>
<dbReference type="PRINTS" id="PR00111">
    <property type="entry name" value="ABHYDROLASE"/>
</dbReference>
<dbReference type="PANTHER" id="PTHR43689">
    <property type="entry name" value="HYDROLASE"/>
    <property type="match status" value="1"/>
</dbReference>
<organism evidence="2 3">
    <name type="scientific">Maritalea porphyrae</name>
    <dbReference type="NCBI Taxonomy" id="880732"/>
    <lineage>
        <taxon>Bacteria</taxon>
        <taxon>Pseudomonadati</taxon>
        <taxon>Pseudomonadota</taxon>
        <taxon>Alphaproteobacteria</taxon>
        <taxon>Hyphomicrobiales</taxon>
        <taxon>Devosiaceae</taxon>
        <taxon>Maritalea</taxon>
    </lineage>
</organism>
<dbReference type="InterPro" id="IPR029058">
    <property type="entry name" value="AB_hydrolase_fold"/>
</dbReference>
<keyword evidence="3" id="KW-1185">Reference proteome</keyword>
<dbReference type="Proteomes" id="UP001161405">
    <property type="component" value="Unassembled WGS sequence"/>
</dbReference>
<comment type="caution">
    <text evidence="2">The sequence shown here is derived from an EMBL/GenBank/DDBJ whole genome shotgun (WGS) entry which is preliminary data.</text>
</comment>
<reference evidence="2" key="1">
    <citation type="journal article" date="2014" name="Int. J. Syst. Evol. Microbiol.">
        <title>Complete genome of a new Firmicutes species belonging to the dominant human colonic microbiota ('Ruminococcus bicirculans') reveals two chromosomes and a selective capacity to utilize plant glucans.</title>
        <authorList>
            <consortium name="NISC Comparative Sequencing Program"/>
            <person name="Wegmann U."/>
            <person name="Louis P."/>
            <person name="Goesmann A."/>
            <person name="Henrissat B."/>
            <person name="Duncan S.H."/>
            <person name="Flint H.J."/>
        </authorList>
    </citation>
    <scope>NUCLEOTIDE SEQUENCE</scope>
    <source>
        <strain evidence="2">NBRC 107169</strain>
    </source>
</reference>
<protein>
    <submittedName>
        <fullName evidence="2">2-succinyl-6-hydroxy-2,4-cyclohexadiene-1-carboxylate synthase</fullName>
    </submittedName>
</protein>
<gene>
    <name evidence="2" type="primary">menH</name>
    <name evidence="2" type="ORF">GCM10007879_10670</name>
</gene>
<dbReference type="InterPro" id="IPR000073">
    <property type="entry name" value="AB_hydrolase_1"/>
</dbReference>
<accession>A0ABQ5UNF0</accession>
<dbReference type="EMBL" id="BSNI01000002">
    <property type="protein sequence ID" value="GLQ16818.1"/>
    <property type="molecule type" value="Genomic_DNA"/>
</dbReference>
<reference evidence="2" key="2">
    <citation type="submission" date="2023-01" db="EMBL/GenBank/DDBJ databases">
        <title>Draft genome sequence of Maritalea porphyrae strain NBRC 107169.</title>
        <authorList>
            <person name="Sun Q."/>
            <person name="Mori K."/>
        </authorList>
    </citation>
    <scope>NUCLEOTIDE SEQUENCE</scope>
    <source>
        <strain evidence="2">NBRC 107169</strain>
    </source>
</reference>
<proteinExistence type="predicted"/>
<evidence type="ECO:0000259" key="1">
    <source>
        <dbReference type="Pfam" id="PF00561"/>
    </source>
</evidence>
<dbReference type="SUPFAM" id="SSF53474">
    <property type="entry name" value="alpha/beta-Hydrolases"/>
    <property type="match status" value="1"/>
</dbReference>
<name>A0ABQ5UNF0_9HYPH</name>
<feature type="domain" description="AB hydrolase-1" evidence="1">
    <location>
        <begin position="10"/>
        <end position="198"/>
    </location>
</feature>
<evidence type="ECO:0000313" key="2">
    <source>
        <dbReference type="EMBL" id="GLQ16818.1"/>
    </source>
</evidence>